<evidence type="ECO:0000256" key="3">
    <source>
        <dbReference type="ARBA" id="ARBA00023163"/>
    </source>
</evidence>
<keyword evidence="2 4" id="KW-0238">DNA-binding</keyword>
<dbReference type="InterPro" id="IPR050109">
    <property type="entry name" value="HTH-type_TetR-like_transc_reg"/>
</dbReference>
<organism evidence="6 7">
    <name type="scientific">Bifidobacterium scardovii</name>
    <dbReference type="NCBI Taxonomy" id="158787"/>
    <lineage>
        <taxon>Bacteria</taxon>
        <taxon>Bacillati</taxon>
        <taxon>Actinomycetota</taxon>
        <taxon>Actinomycetes</taxon>
        <taxon>Bifidobacteriales</taxon>
        <taxon>Bifidobacteriaceae</taxon>
        <taxon>Bifidobacterium</taxon>
    </lineage>
</organism>
<accession>A0A087D3C1</accession>
<gene>
    <name evidence="6" type="ORF">BSCA_0356</name>
</gene>
<dbReference type="SUPFAM" id="SSF46689">
    <property type="entry name" value="Homeodomain-like"/>
    <property type="match status" value="1"/>
</dbReference>
<dbReference type="Proteomes" id="UP000029033">
    <property type="component" value="Unassembled WGS sequence"/>
</dbReference>
<keyword evidence="1" id="KW-0805">Transcription regulation</keyword>
<dbReference type="PANTHER" id="PTHR30055">
    <property type="entry name" value="HTH-TYPE TRANSCRIPTIONAL REGULATOR RUTR"/>
    <property type="match status" value="1"/>
</dbReference>
<dbReference type="AlphaFoldDB" id="A0A087D3C1"/>
<evidence type="ECO:0000256" key="2">
    <source>
        <dbReference type="ARBA" id="ARBA00023125"/>
    </source>
</evidence>
<evidence type="ECO:0000313" key="6">
    <source>
        <dbReference type="EMBL" id="KFI90021.1"/>
    </source>
</evidence>
<feature type="domain" description="HTH tetR-type" evidence="5">
    <location>
        <begin position="8"/>
        <end position="69"/>
    </location>
</feature>
<keyword evidence="3" id="KW-0804">Transcription</keyword>
<proteinExistence type="predicted"/>
<dbReference type="eggNOG" id="COG1309">
    <property type="taxonomic scope" value="Bacteria"/>
</dbReference>
<dbReference type="OrthoDB" id="7505659at2"/>
<keyword evidence="7" id="KW-1185">Reference proteome</keyword>
<dbReference type="PANTHER" id="PTHR30055:SF234">
    <property type="entry name" value="HTH-TYPE TRANSCRIPTIONAL REGULATOR BETI"/>
    <property type="match status" value="1"/>
</dbReference>
<name>A0A087D3C1_9BIFI</name>
<protein>
    <submittedName>
        <fullName evidence="6">TetR family transcriptional regulator</fullName>
    </submittedName>
</protein>
<dbReference type="Gene3D" id="1.10.357.10">
    <property type="entry name" value="Tetracycline Repressor, domain 2"/>
    <property type="match status" value="1"/>
</dbReference>
<dbReference type="Pfam" id="PF00440">
    <property type="entry name" value="TetR_N"/>
    <property type="match status" value="1"/>
</dbReference>
<evidence type="ECO:0000256" key="1">
    <source>
        <dbReference type="ARBA" id="ARBA00023015"/>
    </source>
</evidence>
<sequence length="228" mass="25348">MARNTHPEVTERRILEAARDLFAEQGYEKTSIQNIVDRLGDLSKGAIYHHFASKEAILDRLTSMDWDSSQGLRDRIMADTGLNGMEKLRTLLSMAMTDEDHNQLNQEAARFLNDPTTLASNLHFWASELPDHWMPILEAGIADGSIPTEYPREAAELISLLTNYWLLTQFYPATRAELKKRVTCLATMLAAIGVPAFDADMIDLMTDFYARLDGHGSGQSSPSAGTAG</sequence>
<dbReference type="PROSITE" id="PS50977">
    <property type="entry name" value="HTH_TETR_2"/>
    <property type="match status" value="1"/>
</dbReference>
<dbReference type="GO" id="GO:0003700">
    <property type="term" value="F:DNA-binding transcription factor activity"/>
    <property type="evidence" value="ECO:0007669"/>
    <property type="project" value="TreeGrafter"/>
</dbReference>
<dbReference type="GeneID" id="85166631"/>
<dbReference type="InterPro" id="IPR001647">
    <property type="entry name" value="HTH_TetR"/>
</dbReference>
<evidence type="ECO:0000313" key="7">
    <source>
        <dbReference type="Proteomes" id="UP000029033"/>
    </source>
</evidence>
<dbReference type="STRING" id="158787.BSCA_0356"/>
<dbReference type="InterPro" id="IPR009057">
    <property type="entry name" value="Homeodomain-like_sf"/>
</dbReference>
<dbReference type="GO" id="GO:0000976">
    <property type="term" value="F:transcription cis-regulatory region binding"/>
    <property type="evidence" value="ECO:0007669"/>
    <property type="project" value="TreeGrafter"/>
</dbReference>
<dbReference type="EMBL" id="JGZO01000034">
    <property type="protein sequence ID" value="KFI90021.1"/>
    <property type="molecule type" value="Genomic_DNA"/>
</dbReference>
<evidence type="ECO:0000259" key="5">
    <source>
        <dbReference type="PROSITE" id="PS50977"/>
    </source>
</evidence>
<evidence type="ECO:0000256" key="4">
    <source>
        <dbReference type="PROSITE-ProRule" id="PRU00335"/>
    </source>
</evidence>
<feature type="DNA-binding region" description="H-T-H motif" evidence="4">
    <location>
        <begin position="32"/>
        <end position="51"/>
    </location>
</feature>
<dbReference type="RefSeq" id="WP_033518822.1">
    <property type="nucleotide sequence ID" value="NZ_CAJPMS010000036.1"/>
</dbReference>
<comment type="caution">
    <text evidence="6">The sequence shown here is derived from an EMBL/GenBank/DDBJ whole genome shotgun (WGS) entry which is preliminary data.</text>
</comment>
<reference evidence="6 7" key="1">
    <citation type="submission" date="2014-03" db="EMBL/GenBank/DDBJ databases">
        <title>Genomics of Bifidobacteria.</title>
        <authorList>
            <person name="Ventura M."/>
            <person name="Milani C."/>
            <person name="Lugli G.A."/>
        </authorList>
    </citation>
    <scope>NUCLEOTIDE SEQUENCE [LARGE SCALE GENOMIC DNA]</scope>
    <source>
        <strain evidence="6 7">LMG 21589</strain>
    </source>
</reference>